<gene>
    <name evidence="3" type="ORF">Sru01_47000</name>
</gene>
<evidence type="ECO:0000256" key="2">
    <source>
        <dbReference type="SAM" id="SignalP"/>
    </source>
</evidence>
<feature type="region of interest" description="Disordered" evidence="1">
    <location>
        <begin position="169"/>
        <end position="211"/>
    </location>
</feature>
<dbReference type="SUPFAM" id="SSF110087">
    <property type="entry name" value="DR1885-like metal-binding protein"/>
    <property type="match status" value="1"/>
</dbReference>
<dbReference type="PROSITE" id="PS51257">
    <property type="entry name" value="PROKAR_LIPOPROTEIN"/>
    <property type="match status" value="1"/>
</dbReference>
<reference evidence="3" key="1">
    <citation type="submission" date="2021-01" db="EMBL/GenBank/DDBJ databases">
        <title>Whole genome shotgun sequence of Sphaerisporangium rufum NBRC 109079.</title>
        <authorList>
            <person name="Komaki H."/>
            <person name="Tamura T."/>
        </authorList>
    </citation>
    <scope>NUCLEOTIDE SEQUENCE</scope>
    <source>
        <strain evidence="3">NBRC 109079</strain>
    </source>
</reference>
<dbReference type="InterPro" id="IPR006311">
    <property type="entry name" value="TAT_signal"/>
</dbReference>
<accession>A0A919R5X7</accession>
<dbReference type="Proteomes" id="UP000655287">
    <property type="component" value="Unassembled WGS sequence"/>
</dbReference>
<feature type="compositionally biased region" description="Low complexity" evidence="1">
    <location>
        <begin position="176"/>
        <end position="185"/>
    </location>
</feature>
<protein>
    <recommendedName>
        <fullName evidence="5">Copper chaperone PCu(A)C</fullName>
    </recommendedName>
</protein>
<feature type="chain" id="PRO_5039181848" description="Copper chaperone PCu(A)C" evidence="2">
    <location>
        <begin position="24"/>
        <end position="211"/>
    </location>
</feature>
<keyword evidence="2" id="KW-0732">Signal</keyword>
<feature type="compositionally biased region" description="Low complexity" evidence="1">
    <location>
        <begin position="195"/>
        <end position="211"/>
    </location>
</feature>
<sequence>MTSSSRRRLIVAAALLGAAPVLAGCGSGATANTSTPYAPTEAGILLDGDGGGYGRGGIKIPQAFVLGPESGAQIPAGGSAPLYLTMVNSTGRPETLEAIAPDDKSASSVKLPSPISMPPGKLVNTGRPASQVTVEGVRAPLRGGESLVLTLRFSGAGDVRMRVPVVTRSREFSSLSPAPEASPSGSPTPGPVVTPSPTATTTATATPTPSE</sequence>
<comment type="caution">
    <text evidence="3">The sequence shown here is derived from an EMBL/GenBank/DDBJ whole genome shotgun (WGS) entry which is preliminary data.</text>
</comment>
<evidence type="ECO:0000313" key="3">
    <source>
        <dbReference type="EMBL" id="GII79718.1"/>
    </source>
</evidence>
<organism evidence="3 4">
    <name type="scientific">Sphaerisporangium rufum</name>
    <dbReference type="NCBI Taxonomy" id="1381558"/>
    <lineage>
        <taxon>Bacteria</taxon>
        <taxon>Bacillati</taxon>
        <taxon>Actinomycetota</taxon>
        <taxon>Actinomycetes</taxon>
        <taxon>Streptosporangiales</taxon>
        <taxon>Streptosporangiaceae</taxon>
        <taxon>Sphaerisporangium</taxon>
    </lineage>
</organism>
<evidence type="ECO:0008006" key="5">
    <source>
        <dbReference type="Google" id="ProtNLM"/>
    </source>
</evidence>
<feature type="region of interest" description="Disordered" evidence="1">
    <location>
        <begin position="102"/>
        <end position="127"/>
    </location>
</feature>
<name>A0A919R5X7_9ACTN</name>
<evidence type="ECO:0000256" key="1">
    <source>
        <dbReference type="SAM" id="MobiDB-lite"/>
    </source>
</evidence>
<dbReference type="AlphaFoldDB" id="A0A919R5X7"/>
<keyword evidence="4" id="KW-1185">Reference proteome</keyword>
<dbReference type="RefSeq" id="WP_203989849.1">
    <property type="nucleotide sequence ID" value="NZ_BOOU01000062.1"/>
</dbReference>
<evidence type="ECO:0000313" key="4">
    <source>
        <dbReference type="Proteomes" id="UP000655287"/>
    </source>
</evidence>
<dbReference type="Gene3D" id="2.60.40.1890">
    <property type="entry name" value="PCu(A)C copper chaperone"/>
    <property type="match status" value="1"/>
</dbReference>
<dbReference type="PROSITE" id="PS51318">
    <property type="entry name" value="TAT"/>
    <property type="match status" value="1"/>
</dbReference>
<feature type="signal peptide" evidence="2">
    <location>
        <begin position="1"/>
        <end position="23"/>
    </location>
</feature>
<dbReference type="EMBL" id="BOOU01000062">
    <property type="protein sequence ID" value="GII79718.1"/>
    <property type="molecule type" value="Genomic_DNA"/>
</dbReference>
<proteinExistence type="predicted"/>
<dbReference type="InterPro" id="IPR036182">
    <property type="entry name" value="PCuAC_sf"/>
</dbReference>